<keyword evidence="4 11" id="KW-0812">Transmembrane</keyword>
<keyword evidence="14" id="KW-1185">Reference proteome</keyword>
<reference evidence="13 14" key="1">
    <citation type="submission" date="2019-08" db="EMBL/GenBank/DDBJ databases">
        <title>Amphibian skin-associated Pigmentiphaga: genome sequence and occurrence across geography and hosts.</title>
        <authorList>
            <person name="Bletz M.C."/>
            <person name="Bunk B."/>
            <person name="Sproeer C."/>
            <person name="Biwer P."/>
            <person name="Reiter S."/>
            <person name="Rabemananjara F.C.E."/>
            <person name="Schulz S."/>
            <person name="Overmann J."/>
            <person name="Vences M."/>
        </authorList>
    </citation>
    <scope>NUCLEOTIDE SEQUENCE [LARGE SCALE GENOMIC DNA]</scope>
    <source>
        <strain evidence="13 14">Mada1488</strain>
    </source>
</reference>
<keyword evidence="7 9" id="KW-0408">Iron</keyword>
<dbReference type="InterPro" id="IPR009056">
    <property type="entry name" value="Cyt_c-like_dom"/>
</dbReference>
<dbReference type="GO" id="GO:0020037">
    <property type="term" value="F:heme binding"/>
    <property type="evidence" value="ECO:0007669"/>
    <property type="project" value="InterPro"/>
</dbReference>
<protein>
    <submittedName>
        <fullName evidence="13">C-type cytochrome</fullName>
    </submittedName>
</protein>
<comment type="subcellular location">
    <subcellularLocation>
        <location evidence="1">Cell membrane</location>
        <topology evidence="1">Multi-pass membrane protein</topology>
    </subcellularLocation>
</comment>
<evidence type="ECO:0000256" key="8">
    <source>
        <dbReference type="ARBA" id="ARBA00023136"/>
    </source>
</evidence>
<dbReference type="InterPro" id="IPR036909">
    <property type="entry name" value="Cyt_c-like_dom_sf"/>
</dbReference>
<feature type="transmembrane region" description="Helical" evidence="11">
    <location>
        <begin position="432"/>
        <end position="454"/>
    </location>
</feature>
<feature type="transmembrane region" description="Helical" evidence="11">
    <location>
        <begin position="235"/>
        <end position="254"/>
    </location>
</feature>
<feature type="transmembrane region" description="Helical" evidence="11">
    <location>
        <begin position="406"/>
        <end position="425"/>
    </location>
</feature>
<keyword evidence="3 9" id="KW-0349">Heme</keyword>
<dbReference type="Proteomes" id="UP000325161">
    <property type="component" value="Chromosome"/>
</dbReference>
<feature type="region of interest" description="Disordered" evidence="10">
    <location>
        <begin position="303"/>
        <end position="325"/>
    </location>
</feature>
<evidence type="ECO:0000256" key="11">
    <source>
        <dbReference type="SAM" id="Phobius"/>
    </source>
</evidence>
<dbReference type="Gene3D" id="1.10.760.10">
    <property type="entry name" value="Cytochrome c-like domain"/>
    <property type="match status" value="1"/>
</dbReference>
<evidence type="ECO:0000256" key="9">
    <source>
        <dbReference type="PROSITE-ProRule" id="PRU00433"/>
    </source>
</evidence>
<dbReference type="SUPFAM" id="SSF46626">
    <property type="entry name" value="Cytochrome c"/>
    <property type="match status" value="1"/>
</dbReference>
<dbReference type="EMBL" id="CP043046">
    <property type="protein sequence ID" value="QEI04855.1"/>
    <property type="molecule type" value="Genomic_DNA"/>
</dbReference>
<feature type="transmembrane region" description="Helical" evidence="11">
    <location>
        <begin position="164"/>
        <end position="185"/>
    </location>
</feature>
<feature type="transmembrane region" description="Helical" evidence="11">
    <location>
        <begin position="266"/>
        <end position="286"/>
    </location>
</feature>
<evidence type="ECO:0000256" key="1">
    <source>
        <dbReference type="ARBA" id="ARBA00004651"/>
    </source>
</evidence>
<keyword evidence="2" id="KW-1003">Cell membrane</keyword>
<keyword evidence="5 9" id="KW-0479">Metal-binding</keyword>
<keyword evidence="8 11" id="KW-0472">Membrane</keyword>
<gene>
    <name evidence="13" type="ORF">FXN63_02605</name>
</gene>
<organism evidence="13 14">
    <name type="scientific">Pigmentiphaga aceris</name>
    <dbReference type="NCBI Taxonomy" id="1940612"/>
    <lineage>
        <taxon>Bacteria</taxon>
        <taxon>Pseudomonadati</taxon>
        <taxon>Pseudomonadota</taxon>
        <taxon>Betaproteobacteria</taxon>
        <taxon>Burkholderiales</taxon>
        <taxon>Alcaligenaceae</taxon>
        <taxon>Pigmentiphaga</taxon>
    </lineage>
</organism>
<feature type="transmembrane region" description="Helical" evidence="11">
    <location>
        <begin position="57"/>
        <end position="77"/>
    </location>
</feature>
<dbReference type="GO" id="GO:0005886">
    <property type="term" value="C:plasma membrane"/>
    <property type="evidence" value="ECO:0007669"/>
    <property type="project" value="UniProtKB-SubCell"/>
</dbReference>
<accession>A0A5C0ASA5</accession>
<evidence type="ECO:0000259" key="12">
    <source>
        <dbReference type="PROSITE" id="PS51007"/>
    </source>
</evidence>
<dbReference type="Pfam" id="PF05425">
    <property type="entry name" value="CopD"/>
    <property type="match status" value="1"/>
</dbReference>
<feature type="transmembrane region" description="Helical" evidence="11">
    <location>
        <begin position="97"/>
        <end position="117"/>
    </location>
</feature>
<dbReference type="Pfam" id="PF13442">
    <property type="entry name" value="Cytochrome_CBB3"/>
    <property type="match status" value="1"/>
</dbReference>
<evidence type="ECO:0000256" key="7">
    <source>
        <dbReference type="ARBA" id="ARBA00023004"/>
    </source>
</evidence>
<dbReference type="PANTHER" id="PTHR34820:SF4">
    <property type="entry name" value="INNER MEMBRANE PROTEIN YEBZ"/>
    <property type="match status" value="1"/>
</dbReference>
<dbReference type="RefSeq" id="WP_148812572.1">
    <property type="nucleotide sequence ID" value="NZ_CP043046.1"/>
</dbReference>
<dbReference type="PANTHER" id="PTHR34820">
    <property type="entry name" value="INNER MEMBRANE PROTEIN YEBZ"/>
    <property type="match status" value="1"/>
</dbReference>
<evidence type="ECO:0000256" key="5">
    <source>
        <dbReference type="ARBA" id="ARBA00022723"/>
    </source>
</evidence>
<evidence type="ECO:0000256" key="2">
    <source>
        <dbReference type="ARBA" id="ARBA00022475"/>
    </source>
</evidence>
<dbReference type="GO" id="GO:0046872">
    <property type="term" value="F:metal ion binding"/>
    <property type="evidence" value="ECO:0007669"/>
    <property type="project" value="UniProtKB-KW"/>
</dbReference>
<feature type="transmembrane region" description="Helical" evidence="11">
    <location>
        <begin position="191"/>
        <end position="215"/>
    </location>
</feature>
<keyword evidence="6 11" id="KW-1133">Transmembrane helix</keyword>
<evidence type="ECO:0000256" key="6">
    <source>
        <dbReference type="ARBA" id="ARBA00022989"/>
    </source>
</evidence>
<feature type="region of interest" description="Disordered" evidence="10">
    <location>
        <begin position="124"/>
        <end position="154"/>
    </location>
</feature>
<evidence type="ECO:0000256" key="4">
    <source>
        <dbReference type="ARBA" id="ARBA00022692"/>
    </source>
</evidence>
<evidence type="ECO:0000313" key="13">
    <source>
        <dbReference type="EMBL" id="QEI04855.1"/>
    </source>
</evidence>
<dbReference type="InterPro" id="IPR008457">
    <property type="entry name" value="Cu-R_CopD_dom"/>
</dbReference>
<dbReference type="GO" id="GO:0009055">
    <property type="term" value="F:electron transfer activity"/>
    <property type="evidence" value="ECO:0007669"/>
    <property type="project" value="InterPro"/>
</dbReference>
<proteinExistence type="predicted"/>
<dbReference type="AlphaFoldDB" id="A0A5C0ASA5"/>
<sequence>MDLSFALPAARGLHLTALVGLFGMLAYRLAFLPALVRADRQGSVALTHSLDAWTWRALALVLVSAFVWLPLQAAQTAGAEDWSTVWAATPVLTLHTGFGHAWSLRLLLVIGTALAIWRRKQSPDSANTAHPNAGDTTAAAAPPGLHDGSDSPTSSALRGYDGRLMLALLLCGIALILQTEMGHAAASDQTWISIAHGIHILAAAMWLGALLPLLLTVRQLAPAVAVLALRRFSGVGSVAVTALAGSALSLAWEWAGGWVGLVSTDYGRLLLAKLVLLVGLLGLAALHRWRLVPALGNSALGEEAREGAAPADTTPKNAAPGNAATEDATPVAASCTHTASINSCPASAQARLRVSLGIEVLLGLITLALAAGLATQPPGVHDLAVWPFAWRPDPAVLADEGYVRRLTQAAIMALTAGALLIVALFSRRLRVWALAGSLCLLAAAPLPSPSLWLIPAYPSSFQHAPNGFDAESIVLGQQRFAQHCASCHGDDASGRGPRAASLPMWPPNLAGHMLWDRTDGEVFWRIGHGLRNAAGTQTMPGFAAELPEDDIWALVNFLFANAGGMSADKHGGWIKPLRAPVLQLQCGEDMLALDSLRGQVVHVLAMADVSSSALAELARADNGLATTLVLLRNPLPDLPTSSRVCTAIDPSAWTAYAQIAGLTPDTFAGTQILIDREGWLRARYLANDTGWTLPDAPAPRAWQAAQGAALSDSHARLADLIRRIDAAPVEDQRAGHAH</sequence>
<dbReference type="KEGG" id="pacr:FXN63_02605"/>
<evidence type="ECO:0000313" key="14">
    <source>
        <dbReference type="Proteomes" id="UP000325161"/>
    </source>
</evidence>
<dbReference type="InterPro" id="IPR032694">
    <property type="entry name" value="CopC/D"/>
</dbReference>
<dbReference type="PROSITE" id="PS51007">
    <property type="entry name" value="CYTC"/>
    <property type="match status" value="1"/>
</dbReference>
<evidence type="ECO:0000256" key="3">
    <source>
        <dbReference type="ARBA" id="ARBA00022617"/>
    </source>
</evidence>
<dbReference type="OrthoDB" id="9765171at2"/>
<name>A0A5C0ASA5_9BURK</name>
<feature type="domain" description="Cytochrome c" evidence="12">
    <location>
        <begin position="471"/>
        <end position="562"/>
    </location>
</feature>
<evidence type="ECO:0000256" key="10">
    <source>
        <dbReference type="SAM" id="MobiDB-lite"/>
    </source>
</evidence>
<feature type="transmembrane region" description="Helical" evidence="11">
    <location>
        <begin position="12"/>
        <end position="36"/>
    </location>
</feature>
<feature type="compositionally biased region" description="Low complexity" evidence="10">
    <location>
        <begin position="133"/>
        <end position="144"/>
    </location>
</feature>
<feature type="transmembrane region" description="Helical" evidence="11">
    <location>
        <begin position="356"/>
        <end position="374"/>
    </location>
</feature>
<dbReference type="GO" id="GO:0006825">
    <property type="term" value="P:copper ion transport"/>
    <property type="evidence" value="ECO:0007669"/>
    <property type="project" value="InterPro"/>
</dbReference>